<dbReference type="SUPFAM" id="SSF82649">
    <property type="entry name" value="SufE/NifU"/>
    <property type="match status" value="1"/>
</dbReference>
<dbReference type="PANTHER" id="PTHR10093">
    <property type="entry name" value="IRON-SULFUR CLUSTER ASSEMBLY ENZYME NIFU HOMOLOG"/>
    <property type="match status" value="1"/>
</dbReference>
<dbReference type="Proteomes" id="UP001484199">
    <property type="component" value="Chromosome"/>
</dbReference>
<reference evidence="2" key="1">
    <citation type="submission" date="2024-03" db="EMBL/GenBank/DDBJ databases">
        <title>The Complete Genome of 'Candidatus Phytoplasma fraxini' AshY1 from the Ash Yellows Group.</title>
        <authorList>
            <person name="Boehm J.W."/>
            <person name="Huettel B."/>
            <person name="Schneider B."/>
            <person name="Kube M."/>
        </authorList>
    </citation>
    <scope>NUCLEOTIDE SEQUENCE [LARGE SCALE GENOMIC DNA]</scope>
    <source>
        <strain evidence="2">AshY1</strain>
    </source>
</reference>
<sequence length="146" mass="17099">MNQLYRDLIIQHYRNPLNRGLIQNSQKQNYVILQKRNISCSDKIILQVKFYNSNIVDIKYEVEGCAILIASSSLMSVYLKECNLKLAVVKINNFCNMLQNKKFNSEILDKELQILEVISKFPGRFICASMPWKLLLQIIDKKQKKN</sequence>
<organism evidence="2 3">
    <name type="scientific">Ash yellows phytoplasma</name>
    <dbReference type="NCBI Taxonomy" id="35780"/>
    <lineage>
        <taxon>Bacteria</taxon>
        <taxon>Bacillati</taxon>
        <taxon>Mycoplasmatota</taxon>
        <taxon>Mollicutes</taxon>
        <taxon>Acholeplasmatales</taxon>
        <taxon>Acholeplasmataceae</taxon>
        <taxon>Candidatus Phytoplasma</taxon>
        <taxon>16SrVII (Ash yellows group)</taxon>
    </lineage>
</organism>
<gene>
    <name evidence="2" type="ORF">AshY1_03270</name>
</gene>
<dbReference type="Pfam" id="PF01592">
    <property type="entry name" value="NifU_N"/>
    <property type="match status" value="1"/>
</dbReference>
<protein>
    <submittedName>
        <fullName evidence="2">SUF system NifU family Fe-S cluster assembly protein</fullName>
    </submittedName>
</protein>
<dbReference type="RefSeq" id="WP_341266345.1">
    <property type="nucleotide sequence ID" value="NZ_CP146843.1"/>
</dbReference>
<dbReference type="InterPro" id="IPR002871">
    <property type="entry name" value="NIF_FeS_clus_asmbl_NifU_N"/>
</dbReference>
<proteinExistence type="predicted"/>
<keyword evidence="3" id="KW-1185">Reference proteome</keyword>
<name>A0ABZ2U8M0_ASHYP</name>
<feature type="domain" description="NIF system FeS cluster assembly NifU N-terminal" evidence="1">
    <location>
        <begin position="5"/>
        <end position="124"/>
    </location>
</feature>
<dbReference type="EMBL" id="CP146843">
    <property type="protein sequence ID" value="WYY26441.1"/>
    <property type="molecule type" value="Genomic_DNA"/>
</dbReference>
<evidence type="ECO:0000313" key="3">
    <source>
        <dbReference type="Proteomes" id="UP001484199"/>
    </source>
</evidence>
<evidence type="ECO:0000313" key="2">
    <source>
        <dbReference type="EMBL" id="WYY26441.1"/>
    </source>
</evidence>
<dbReference type="Gene3D" id="3.90.1010.10">
    <property type="match status" value="1"/>
</dbReference>
<evidence type="ECO:0000259" key="1">
    <source>
        <dbReference type="Pfam" id="PF01592"/>
    </source>
</evidence>
<dbReference type="NCBIfam" id="TIGR01994">
    <property type="entry name" value="SUF_scaf_2"/>
    <property type="match status" value="1"/>
</dbReference>
<dbReference type="CDD" id="cd06664">
    <property type="entry name" value="IscU_like"/>
    <property type="match status" value="1"/>
</dbReference>
<accession>A0ABZ2U8M0</accession>